<evidence type="ECO:0000313" key="2">
    <source>
        <dbReference type="Proteomes" id="UP001056384"/>
    </source>
</evidence>
<organism evidence="1 2">
    <name type="scientific">Septoria linicola</name>
    <dbReference type="NCBI Taxonomy" id="215465"/>
    <lineage>
        <taxon>Eukaryota</taxon>
        <taxon>Fungi</taxon>
        <taxon>Dikarya</taxon>
        <taxon>Ascomycota</taxon>
        <taxon>Pezizomycotina</taxon>
        <taxon>Dothideomycetes</taxon>
        <taxon>Dothideomycetidae</taxon>
        <taxon>Mycosphaerellales</taxon>
        <taxon>Mycosphaerellaceae</taxon>
        <taxon>Septoria</taxon>
    </lineage>
</organism>
<protein>
    <submittedName>
        <fullName evidence="1">Uncharacterized protein</fullName>
    </submittedName>
</protein>
<evidence type="ECO:0000313" key="1">
    <source>
        <dbReference type="EMBL" id="USW58164.1"/>
    </source>
</evidence>
<name>A0A9Q9AZP0_9PEZI</name>
<reference evidence="1" key="1">
    <citation type="submission" date="2022-06" db="EMBL/GenBank/DDBJ databases">
        <title>Complete genome sequences of two strains of the flax pathogen Septoria linicola.</title>
        <authorList>
            <person name="Lapalu N."/>
            <person name="Simon A."/>
            <person name="Demenou B."/>
            <person name="Paumier D."/>
            <person name="Guillot M.-P."/>
            <person name="Gout L."/>
            <person name="Valade R."/>
        </authorList>
    </citation>
    <scope>NUCLEOTIDE SEQUENCE</scope>
    <source>
        <strain evidence="1">SE15195</strain>
    </source>
</reference>
<dbReference type="Proteomes" id="UP001056384">
    <property type="component" value="Chromosome 10"/>
</dbReference>
<proteinExistence type="predicted"/>
<dbReference type="AlphaFoldDB" id="A0A9Q9AZP0"/>
<accession>A0A9Q9AZP0</accession>
<sequence length="135" mass="15109">MKPQDKQAEEVVAMLAERTALFSVGRMWRTHSLIALSLKQNTDARTSNAKDLDCYFGVYRQGSGDTRDSLIEQLRSGLRYYESTNPYNFNDADPGEDVTLFRNIHQNAISSGQIQNLNVINSRGTNFCALPGKSS</sequence>
<keyword evidence="2" id="KW-1185">Reference proteome</keyword>
<dbReference type="EMBL" id="CP099427">
    <property type="protein sequence ID" value="USW58164.1"/>
    <property type="molecule type" value="Genomic_DNA"/>
</dbReference>
<gene>
    <name evidence="1" type="ORF">Slin15195_G114830</name>
</gene>